<feature type="region of interest" description="Interaction with substrate tRNA" evidence="10">
    <location>
        <begin position="36"/>
        <end position="39"/>
    </location>
</feature>
<feature type="binding site" evidence="10">
    <location>
        <begin position="11"/>
        <end position="18"/>
    </location>
    <ligand>
        <name>ATP</name>
        <dbReference type="ChEBI" id="CHEBI:30616"/>
    </ligand>
</feature>
<feature type="binding site" evidence="10">
    <location>
        <begin position="13"/>
        <end position="18"/>
    </location>
    <ligand>
        <name>substrate</name>
    </ligand>
</feature>
<comment type="caution">
    <text evidence="10">Lacks conserved residue(s) required for the propagation of feature annotation.</text>
</comment>
<comment type="cofactor">
    <cofactor evidence="1 10">
        <name>Mg(2+)</name>
        <dbReference type="ChEBI" id="CHEBI:18420"/>
    </cofactor>
</comment>
<comment type="catalytic activity">
    <reaction evidence="9 10 11">
        <text>adenosine(37) in tRNA + dimethylallyl diphosphate = N(6)-dimethylallyladenosine(37) in tRNA + diphosphate</text>
        <dbReference type="Rhea" id="RHEA:26482"/>
        <dbReference type="Rhea" id="RHEA-COMP:10162"/>
        <dbReference type="Rhea" id="RHEA-COMP:10375"/>
        <dbReference type="ChEBI" id="CHEBI:33019"/>
        <dbReference type="ChEBI" id="CHEBI:57623"/>
        <dbReference type="ChEBI" id="CHEBI:74411"/>
        <dbReference type="ChEBI" id="CHEBI:74415"/>
        <dbReference type="EC" id="2.5.1.75"/>
    </reaction>
</comment>
<reference evidence="14" key="2">
    <citation type="journal article" date="2021" name="PeerJ">
        <title>Extensive microbial diversity within the chicken gut microbiome revealed by metagenomics and culture.</title>
        <authorList>
            <person name="Gilroy R."/>
            <person name="Ravi A."/>
            <person name="Getino M."/>
            <person name="Pursley I."/>
            <person name="Horton D.L."/>
            <person name="Alikhan N.F."/>
            <person name="Baker D."/>
            <person name="Gharbi K."/>
            <person name="Hall N."/>
            <person name="Watson M."/>
            <person name="Adriaenssens E.M."/>
            <person name="Foster-Nyarko E."/>
            <person name="Jarju S."/>
            <person name="Secka A."/>
            <person name="Antonio M."/>
            <person name="Oren A."/>
            <person name="Chaudhuri R.R."/>
            <person name="La Ragione R."/>
            <person name="Hildebrand F."/>
            <person name="Pallen M.J."/>
        </authorList>
    </citation>
    <scope>NUCLEOTIDE SEQUENCE</scope>
    <source>
        <strain evidence="14">ChiBcec7-5410</strain>
    </source>
</reference>
<evidence type="ECO:0000313" key="15">
    <source>
        <dbReference type="Proteomes" id="UP000824160"/>
    </source>
</evidence>
<dbReference type="PANTHER" id="PTHR11088">
    <property type="entry name" value="TRNA DIMETHYLALLYLTRANSFERASE"/>
    <property type="match status" value="1"/>
</dbReference>
<gene>
    <name evidence="10 14" type="primary">miaA</name>
    <name evidence="14" type="ORF">IAC43_09230</name>
</gene>
<reference evidence="14" key="1">
    <citation type="submission" date="2020-10" db="EMBL/GenBank/DDBJ databases">
        <authorList>
            <person name="Gilroy R."/>
        </authorList>
    </citation>
    <scope>NUCLEOTIDE SEQUENCE</scope>
    <source>
        <strain evidence="14">ChiBcec7-5410</strain>
    </source>
</reference>
<evidence type="ECO:0000256" key="10">
    <source>
        <dbReference type="HAMAP-Rule" id="MF_00185"/>
    </source>
</evidence>
<evidence type="ECO:0000256" key="11">
    <source>
        <dbReference type="RuleBase" id="RU003783"/>
    </source>
</evidence>
<feature type="site" description="Interaction with substrate tRNA" evidence="10">
    <location>
        <position position="102"/>
    </location>
</feature>
<feature type="site" description="Interaction with substrate tRNA" evidence="10">
    <location>
        <position position="125"/>
    </location>
</feature>
<keyword evidence="5 10" id="KW-0819">tRNA processing</keyword>
<evidence type="ECO:0000256" key="1">
    <source>
        <dbReference type="ARBA" id="ARBA00001946"/>
    </source>
</evidence>
<keyword evidence="6 10" id="KW-0547">Nucleotide-binding</keyword>
<comment type="subunit">
    <text evidence="10">Monomer.</text>
</comment>
<keyword evidence="8 10" id="KW-0460">Magnesium</keyword>
<dbReference type="GO" id="GO:0052381">
    <property type="term" value="F:tRNA dimethylallyltransferase activity"/>
    <property type="evidence" value="ECO:0007669"/>
    <property type="project" value="UniProtKB-UniRule"/>
</dbReference>
<protein>
    <recommendedName>
        <fullName evidence="10">tRNA dimethylallyltransferase</fullName>
        <ecNumber evidence="10">2.5.1.75</ecNumber>
    </recommendedName>
    <alternativeName>
        <fullName evidence="10">Dimethylallyl diphosphate:tRNA dimethylallyltransferase</fullName>
        <shortName evidence="10">DMAPP:tRNA dimethylallyltransferase</shortName>
        <shortName evidence="10">DMATase</shortName>
    </alternativeName>
    <alternativeName>
        <fullName evidence="10">Isopentenyl-diphosphate:tRNA isopentenyltransferase</fullName>
        <shortName evidence="10">IPP transferase</shortName>
        <shortName evidence="10">IPPT</shortName>
        <shortName evidence="10">IPTase</shortName>
    </alternativeName>
</protein>
<dbReference type="GO" id="GO:0006400">
    <property type="term" value="P:tRNA modification"/>
    <property type="evidence" value="ECO:0007669"/>
    <property type="project" value="TreeGrafter"/>
</dbReference>
<accession>A0A9D1H7Z6</accession>
<comment type="function">
    <text evidence="2 10 12">Catalyzes the transfer of a dimethylallyl group onto the adenine at position 37 in tRNAs that read codons beginning with uridine, leading to the formation of N6-(dimethylallyl)adenosine (i(6)A).</text>
</comment>
<evidence type="ECO:0000256" key="12">
    <source>
        <dbReference type="RuleBase" id="RU003784"/>
    </source>
</evidence>
<name>A0A9D1H7Z6_9FIRM</name>
<evidence type="ECO:0000256" key="13">
    <source>
        <dbReference type="RuleBase" id="RU003785"/>
    </source>
</evidence>
<evidence type="ECO:0000256" key="5">
    <source>
        <dbReference type="ARBA" id="ARBA00022694"/>
    </source>
</evidence>
<evidence type="ECO:0000256" key="7">
    <source>
        <dbReference type="ARBA" id="ARBA00022840"/>
    </source>
</evidence>
<sequence length="322" mass="35857">MSKIAVIAVVGPTASGKTKLGVEIAKAVSGEVVSCDSMQIYKTMDVATAKPTPEEMEGVPHHLVDILPPETPFSLAEYVRLASETIADIHARGHVPVLVGGTGLYADTLLQGIQLCDQGEDPVYREKLAAVAAAEGGEKLMEMLMECDPAYAAGVHANNIPRLIRALEVYHTTGVPLSEHIRRSRPDSAPYDTFWLGLRFHDRSKLYDRINLRVDQMMENGLLDEAKAAYETRMSTAAQAIGCKELFPYFDGEKTLEECVATLKQSTRRYAKRQLTWFSRNQKIHWLEPDCQTWSELVGNAFEMLMNSHLFSDILYPGEIRL</sequence>
<dbReference type="EMBL" id="DVLW01000252">
    <property type="protein sequence ID" value="HIT95355.1"/>
    <property type="molecule type" value="Genomic_DNA"/>
</dbReference>
<dbReference type="NCBIfam" id="TIGR00174">
    <property type="entry name" value="miaA"/>
    <property type="match status" value="1"/>
</dbReference>
<evidence type="ECO:0000256" key="4">
    <source>
        <dbReference type="ARBA" id="ARBA00022679"/>
    </source>
</evidence>
<dbReference type="Gene3D" id="1.10.20.140">
    <property type="match status" value="1"/>
</dbReference>
<dbReference type="PANTHER" id="PTHR11088:SF60">
    <property type="entry name" value="TRNA DIMETHYLALLYLTRANSFERASE"/>
    <property type="match status" value="1"/>
</dbReference>
<dbReference type="Proteomes" id="UP000824160">
    <property type="component" value="Unassembled WGS sequence"/>
</dbReference>
<evidence type="ECO:0000313" key="14">
    <source>
        <dbReference type="EMBL" id="HIT95355.1"/>
    </source>
</evidence>
<dbReference type="InterPro" id="IPR027417">
    <property type="entry name" value="P-loop_NTPase"/>
</dbReference>
<comment type="caution">
    <text evidence="14">The sequence shown here is derived from an EMBL/GenBank/DDBJ whole genome shotgun (WGS) entry which is preliminary data.</text>
</comment>
<evidence type="ECO:0000256" key="9">
    <source>
        <dbReference type="ARBA" id="ARBA00049563"/>
    </source>
</evidence>
<comment type="similarity">
    <text evidence="3 10 13">Belongs to the IPP transferase family.</text>
</comment>
<dbReference type="GO" id="GO:0005524">
    <property type="term" value="F:ATP binding"/>
    <property type="evidence" value="ECO:0007669"/>
    <property type="project" value="UniProtKB-UniRule"/>
</dbReference>
<dbReference type="EC" id="2.5.1.75" evidence="10"/>
<dbReference type="Pfam" id="PF01715">
    <property type="entry name" value="IPPT"/>
    <property type="match status" value="1"/>
</dbReference>
<evidence type="ECO:0000256" key="2">
    <source>
        <dbReference type="ARBA" id="ARBA00003213"/>
    </source>
</evidence>
<dbReference type="AlphaFoldDB" id="A0A9D1H7Z6"/>
<evidence type="ECO:0000256" key="6">
    <source>
        <dbReference type="ARBA" id="ARBA00022741"/>
    </source>
</evidence>
<organism evidence="14 15">
    <name type="scientific">Candidatus Faecivivens stercoripullorum</name>
    <dbReference type="NCBI Taxonomy" id="2840805"/>
    <lineage>
        <taxon>Bacteria</taxon>
        <taxon>Bacillati</taxon>
        <taxon>Bacillota</taxon>
        <taxon>Clostridia</taxon>
        <taxon>Eubacteriales</taxon>
        <taxon>Oscillospiraceae</taxon>
        <taxon>Oscillospiraceae incertae sedis</taxon>
        <taxon>Candidatus Faecivivens</taxon>
    </lineage>
</organism>
<dbReference type="InterPro" id="IPR018022">
    <property type="entry name" value="IPT"/>
</dbReference>
<proteinExistence type="inferred from homology"/>
<evidence type="ECO:0000256" key="8">
    <source>
        <dbReference type="ARBA" id="ARBA00022842"/>
    </source>
</evidence>
<dbReference type="InterPro" id="IPR039657">
    <property type="entry name" value="Dimethylallyltransferase"/>
</dbReference>
<dbReference type="SUPFAM" id="SSF52540">
    <property type="entry name" value="P-loop containing nucleoside triphosphate hydrolases"/>
    <property type="match status" value="2"/>
</dbReference>
<dbReference type="Gene3D" id="3.40.50.300">
    <property type="entry name" value="P-loop containing nucleotide triphosphate hydrolases"/>
    <property type="match status" value="1"/>
</dbReference>
<keyword evidence="7 10" id="KW-0067">ATP-binding</keyword>
<dbReference type="HAMAP" id="MF_00185">
    <property type="entry name" value="IPP_trans"/>
    <property type="match status" value="1"/>
</dbReference>
<keyword evidence="4 10" id="KW-0808">Transferase</keyword>
<evidence type="ECO:0000256" key="3">
    <source>
        <dbReference type="ARBA" id="ARBA00005842"/>
    </source>
</evidence>